<sequence length="174" mass="19161">MPSDQPYPSAPSAQQPYPTAGGEPPRWAPRYGASFGQALCRFFGKYATFSGRASRSEFWWAYLVVTVVGLVLVTIPFVYRFSTIEYTTVDLSGVEYRVANAPSPLFWVLLVLPAIWWLATIVPSLALGWRRLHDAALPGALWIIAVFVGIVGIVFGLLPSNPEGARYDRPVGAR</sequence>
<dbReference type="AlphaFoldDB" id="A0A147DRY8"/>
<comment type="caution">
    <text evidence="3">The sequence shown here is derived from an EMBL/GenBank/DDBJ whole genome shotgun (WGS) entry which is preliminary data.</text>
</comment>
<dbReference type="OrthoDB" id="9812349at2"/>
<keyword evidence="2" id="KW-0472">Membrane</keyword>
<evidence type="ECO:0000313" key="3">
    <source>
        <dbReference type="EMBL" id="KTR52626.1"/>
    </source>
</evidence>
<dbReference type="Pfam" id="PF05656">
    <property type="entry name" value="DUF805"/>
    <property type="match status" value="1"/>
</dbReference>
<dbReference type="PANTHER" id="PTHR34980:SF2">
    <property type="entry name" value="INNER MEMBRANE PROTEIN YHAH-RELATED"/>
    <property type="match status" value="1"/>
</dbReference>
<evidence type="ECO:0008006" key="5">
    <source>
        <dbReference type="Google" id="ProtNLM"/>
    </source>
</evidence>
<keyword evidence="2" id="KW-0812">Transmembrane</keyword>
<feature type="region of interest" description="Disordered" evidence="1">
    <location>
        <begin position="1"/>
        <end position="23"/>
    </location>
</feature>
<dbReference type="Proteomes" id="UP000072763">
    <property type="component" value="Unassembled WGS sequence"/>
</dbReference>
<proteinExistence type="predicted"/>
<feature type="transmembrane region" description="Helical" evidence="2">
    <location>
        <begin position="105"/>
        <end position="127"/>
    </location>
</feature>
<dbReference type="PANTHER" id="PTHR34980">
    <property type="entry name" value="INNER MEMBRANE PROTEIN-RELATED-RELATED"/>
    <property type="match status" value="1"/>
</dbReference>
<keyword evidence="2" id="KW-1133">Transmembrane helix</keyword>
<evidence type="ECO:0000256" key="2">
    <source>
        <dbReference type="SAM" id="Phobius"/>
    </source>
</evidence>
<dbReference type="STRING" id="465820.NS263_08670"/>
<feature type="compositionally biased region" description="Low complexity" evidence="1">
    <location>
        <begin position="1"/>
        <end position="18"/>
    </location>
</feature>
<name>A0A147DRY8_9MICO</name>
<feature type="transmembrane region" description="Helical" evidence="2">
    <location>
        <begin position="139"/>
        <end position="158"/>
    </location>
</feature>
<evidence type="ECO:0000256" key="1">
    <source>
        <dbReference type="SAM" id="MobiDB-lite"/>
    </source>
</evidence>
<reference evidence="3 4" key="1">
    <citation type="journal article" date="2016" name="Front. Microbiol.">
        <title>Genomic Resource of Rice Seed Associated Bacteria.</title>
        <authorList>
            <person name="Midha S."/>
            <person name="Bansal K."/>
            <person name="Sharma S."/>
            <person name="Kumar N."/>
            <person name="Patil P.P."/>
            <person name="Chaudhry V."/>
            <person name="Patil P.B."/>
        </authorList>
    </citation>
    <scope>NUCLEOTIDE SEQUENCE [LARGE SCALE GENOMIC DNA]</scope>
    <source>
        <strain evidence="3 4">NS359</strain>
    </source>
</reference>
<evidence type="ECO:0000313" key="4">
    <source>
        <dbReference type="Proteomes" id="UP000072763"/>
    </source>
</evidence>
<dbReference type="EMBL" id="LDRC01000026">
    <property type="protein sequence ID" value="KTR52626.1"/>
    <property type="molecule type" value="Genomic_DNA"/>
</dbReference>
<gene>
    <name evidence="3" type="ORF">NS359_05655</name>
</gene>
<organism evidence="3 4">
    <name type="scientific">Curtobacterium oceanosedimentum</name>
    <dbReference type="NCBI Taxonomy" id="465820"/>
    <lineage>
        <taxon>Bacteria</taxon>
        <taxon>Bacillati</taxon>
        <taxon>Actinomycetota</taxon>
        <taxon>Actinomycetes</taxon>
        <taxon>Micrococcales</taxon>
        <taxon>Microbacteriaceae</taxon>
        <taxon>Curtobacterium</taxon>
    </lineage>
</organism>
<dbReference type="InterPro" id="IPR008523">
    <property type="entry name" value="DUF805"/>
</dbReference>
<dbReference type="GO" id="GO:0005886">
    <property type="term" value="C:plasma membrane"/>
    <property type="evidence" value="ECO:0007669"/>
    <property type="project" value="TreeGrafter"/>
</dbReference>
<dbReference type="PATRIC" id="fig|465820.4.peg.1185"/>
<protein>
    <recommendedName>
        <fullName evidence="5">DUF805 domain-containing protein</fullName>
    </recommendedName>
</protein>
<accession>A0A147DRY8</accession>
<feature type="transmembrane region" description="Helical" evidence="2">
    <location>
        <begin position="59"/>
        <end position="79"/>
    </location>
</feature>